<feature type="region of interest" description="Disordered" evidence="1">
    <location>
        <begin position="173"/>
        <end position="301"/>
    </location>
</feature>
<name>A0A9K3Q5E2_9STRA</name>
<evidence type="ECO:0000256" key="1">
    <source>
        <dbReference type="SAM" id="MobiDB-lite"/>
    </source>
</evidence>
<reference evidence="2" key="2">
    <citation type="submission" date="2021-04" db="EMBL/GenBank/DDBJ databases">
        <authorList>
            <person name="Podell S."/>
        </authorList>
    </citation>
    <scope>NUCLEOTIDE SEQUENCE</scope>
    <source>
        <strain evidence="2">Hildebrandi</strain>
    </source>
</reference>
<comment type="caution">
    <text evidence="2">The sequence shown here is derived from an EMBL/GenBank/DDBJ whole genome shotgun (WGS) entry which is preliminary data.</text>
</comment>
<organism evidence="2 3">
    <name type="scientific">Nitzschia inconspicua</name>
    <dbReference type="NCBI Taxonomy" id="303405"/>
    <lineage>
        <taxon>Eukaryota</taxon>
        <taxon>Sar</taxon>
        <taxon>Stramenopiles</taxon>
        <taxon>Ochrophyta</taxon>
        <taxon>Bacillariophyta</taxon>
        <taxon>Bacillariophyceae</taxon>
        <taxon>Bacillariophycidae</taxon>
        <taxon>Bacillariales</taxon>
        <taxon>Bacillariaceae</taxon>
        <taxon>Nitzschia</taxon>
    </lineage>
</organism>
<evidence type="ECO:0000313" key="3">
    <source>
        <dbReference type="Proteomes" id="UP000693970"/>
    </source>
</evidence>
<accession>A0A9K3Q5E2</accession>
<feature type="compositionally biased region" description="Basic and acidic residues" evidence="1">
    <location>
        <begin position="188"/>
        <end position="262"/>
    </location>
</feature>
<keyword evidence="3" id="KW-1185">Reference proteome</keyword>
<dbReference type="OrthoDB" id="55119at2759"/>
<dbReference type="Proteomes" id="UP000693970">
    <property type="component" value="Unassembled WGS sequence"/>
</dbReference>
<feature type="compositionally biased region" description="Basic residues" evidence="1">
    <location>
        <begin position="286"/>
        <end position="301"/>
    </location>
</feature>
<sequence length="301" mass="33470">MASQASIDNANEKILQALSDYNAAYPGDISHDLREIANHAGYSGVEGKAFRGAIQKMKSEGILTRKKDIVTVTTKGLESLPQPKSPPSETNRLEQLLKMICNDTGKIQGGLPNKDKIQAVFEVLLDGKEHSKEELAEKAGYKTTDTKKFRNLMKRFVTVKLADSSSGKRLRLNETAFGRAGHATRAKTNQEGRKESSDAKEEVNEPPKKKLRKSNECKTEISKKTGESTDDVVKKKGSMDKKEEKEEQDLSTKRKAPKEKVTGTRKGAKKTKEACLVSDDTETGHLRRKAIKPSTKRTRKR</sequence>
<gene>
    <name evidence="2" type="ORF">IV203_018230</name>
</gene>
<protein>
    <submittedName>
        <fullName evidence="2">Uncharacterized protein</fullName>
    </submittedName>
</protein>
<reference evidence="2" key="1">
    <citation type="journal article" date="2021" name="Sci. Rep.">
        <title>Diploid genomic architecture of Nitzschia inconspicua, an elite biomass production diatom.</title>
        <authorList>
            <person name="Oliver A."/>
            <person name="Podell S."/>
            <person name="Pinowska A."/>
            <person name="Traller J.C."/>
            <person name="Smith S.R."/>
            <person name="McClure R."/>
            <person name="Beliaev A."/>
            <person name="Bohutskyi P."/>
            <person name="Hill E.A."/>
            <person name="Rabines A."/>
            <person name="Zheng H."/>
            <person name="Allen L.Z."/>
            <person name="Kuo A."/>
            <person name="Grigoriev I.V."/>
            <person name="Allen A.E."/>
            <person name="Hazlebeck D."/>
            <person name="Allen E.E."/>
        </authorList>
    </citation>
    <scope>NUCLEOTIDE SEQUENCE</scope>
    <source>
        <strain evidence="2">Hildebrandi</strain>
    </source>
</reference>
<proteinExistence type="predicted"/>
<evidence type="ECO:0000313" key="2">
    <source>
        <dbReference type="EMBL" id="KAG7372087.1"/>
    </source>
</evidence>
<dbReference type="EMBL" id="JAGRRH010000003">
    <property type="protein sequence ID" value="KAG7372087.1"/>
    <property type="molecule type" value="Genomic_DNA"/>
</dbReference>
<dbReference type="AlphaFoldDB" id="A0A9K3Q5E2"/>